<feature type="region of interest" description="Disordered" evidence="1">
    <location>
        <begin position="647"/>
        <end position="668"/>
    </location>
</feature>
<feature type="region of interest" description="Disordered" evidence="1">
    <location>
        <begin position="43"/>
        <end position="97"/>
    </location>
</feature>
<reference evidence="2" key="1">
    <citation type="submission" date="2019-11" db="UniProtKB">
        <authorList>
            <consortium name="WormBaseParasite"/>
        </authorList>
    </citation>
    <scope>IDENTIFICATION</scope>
</reference>
<dbReference type="WBParaSite" id="MCU_005000-RA">
    <property type="protein sequence ID" value="MCU_005000-RA"/>
    <property type="gene ID" value="MCU_005000"/>
</dbReference>
<feature type="region of interest" description="Disordered" evidence="1">
    <location>
        <begin position="779"/>
        <end position="805"/>
    </location>
</feature>
<proteinExistence type="predicted"/>
<feature type="region of interest" description="Disordered" evidence="1">
    <location>
        <begin position="604"/>
        <end position="628"/>
    </location>
</feature>
<name>A0A5K3F2E5_MESCO</name>
<feature type="compositionally biased region" description="Basic and acidic residues" evidence="1">
    <location>
        <begin position="343"/>
        <end position="355"/>
    </location>
</feature>
<evidence type="ECO:0000256" key="1">
    <source>
        <dbReference type="SAM" id="MobiDB-lite"/>
    </source>
</evidence>
<protein>
    <submittedName>
        <fullName evidence="2">Non-specific serine/threonine protein kinase</fullName>
    </submittedName>
</protein>
<feature type="compositionally biased region" description="Basic and acidic residues" evidence="1">
    <location>
        <begin position="788"/>
        <end position="804"/>
    </location>
</feature>
<sequence>MERHCERRQQTPPTAQVAFWPQYVRYGNAGDRQTVCLEYSSPDCVAQSRPNPPRIKDQKPTRLYSFQHRPKPDKRATGSATADKVTNPFKSSNRSSAIISPTTASERLRQGVNRATRFRLNPTTVGAPKCLMTSPQKITIIKENKKKLEDLKLNSQELIAANQLMPEHQGSYSTSLHLDVTPVSSITFHRQDISPKVEVRSMSECSVDSKHINSDDNAFESTPPTNCSSSELGLTTNEDGGGCSYLDGPAASAETTSCSDESMVEIPCIRDSKLSGKTHTPIDFGAIFSGRCSEENPTKKLIERNLVDYIQTQKTFTLRSKTSLSGDHQGDMKFYIADMSENKDDADVGSSDERERRKHNKGKVTIGEKSISPNKEASVGIWQECEIFTKFDQSLQCIPDEETEKATLCYHEQVFNEAFDNNLRSVQHKMIIKQLPLSFITKEAILNRGSPIKCVHVECRRELLPPEDPPPREINPQSPLLTVPLHKSQPKTCETAVSVGRLQQPSAELDCLNLREFKAELHNVALSPIEEIMTVRETFDRINRLRNILQSDKIRDRPQVNRGIQVETLSTNTSVCVETRVDRKCQTSPQLPHAKPCMRRDPEVSTACHHGSHTGQKQAPGVPPHNPVPRPTSGCSVTDFWDTVTGSDTSSDEEADKILPTPSPCGDSFKQEGGFPWNTALHYQTKHKSANCSQNYIKSHEQHKCPQKGIAFHRTTKTPPLSSPHLKSALRSKSVECRRTSVNRPKANWMSPEEGLMLRTPPPQGQRWEECINRIYDRRSRKPLHYPNENKKLPRRTATSDRGHAIQRTLVRSNLLRQTFSSSRKRRENPPETTNTTSRPLWRTC</sequence>
<accession>A0A5K3F2E5</accession>
<organism evidence="2">
    <name type="scientific">Mesocestoides corti</name>
    <name type="common">Flatworm</name>
    <dbReference type="NCBI Taxonomy" id="53468"/>
    <lineage>
        <taxon>Eukaryota</taxon>
        <taxon>Metazoa</taxon>
        <taxon>Spiralia</taxon>
        <taxon>Lophotrochozoa</taxon>
        <taxon>Platyhelminthes</taxon>
        <taxon>Cestoda</taxon>
        <taxon>Eucestoda</taxon>
        <taxon>Cyclophyllidea</taxon>
        <taxon>Mesocestoididae</taxon>
        <taxon>Mesocestoides</taxon>
    </lineage>
</organism>
<feature type="region of interest" description="Disordered" evidence="1">
    <location>
        <begin position="819"/>
        <end position="845"/>
    </location>
</feature>
<feature type="compositionally biased region" description="Polar residues" evidence="1">
    <location>
        <begin position="88"/>
        <end position="97"/>
    </location>
</feature>
<feature type="region of interest" description="Disordered" evidence="1">
    <location>
        <begin position="343"/>
        <end position="366"/>
    </location>
</feature>
<dbReference type="AlphaFoldDB" id="A0A5K3F2E5"/>
<evidence type="ECO:0000313" key="2">
    <source>
        <dbReference type="WBParaSite" id="MCU_005000-RA"/>
    </source>
</evidence>